<reference evidence="1" key="1">
    <citation type="journal article" date="2023" name="Mol. Phylogenet. Evol.">
        <title>Genome-scale phylogeny and comparative genomics of the fungal order Sordariales.</title>
        <authorList>
            <person name="Hensen N."/>
            <person name="Bonometti L."/>
            <person name="Westerberg I."/>
            <person name="Brannstrom I.O."/>
            <person name="Guillou S."/>
            <person name="Cros-Aarteil S."/>
            <person name="Calhoun S."/>
            <person name="Haridas S."/>
            <person name="Kuo A."/>
            <person name="Mondo S."/>
            <person name="Pangilinan J."/>
            <person name="Riley R."/>
            <person name="LaButti K."/>
            <person name="Andreopoulos B."/>
            <person name="Lipzen A."/>
            <person name="Chen C."/>
            <person name="Yan M."/>
            <person name="Daum C."/>
            <person name="Ng V."/>
            <person name="Clum A."/>
            <person name="Steindorff A."/>
            <person name="Ohm R.A."/>
            <person name="Martin F."/>
            <person name="Silar P."/>
            <person name="Natvig D.O."/>
            <person name="Lalanne C."/>
            <person name="Gautier V."/>
            <person name="Ament-Velasquez S.L."/>
            <person name="Kruys A."/>
            <person name="Hutchinson M.I."/>
            <person name="Powell A.J."/>
            <person name="Barry K."/>
            <person name="Miller A.N."/>
            <person name="Grigoriev I.V."/>
            <person name="Debuchy R."/>
            <person name="Gladieux P."/>
            <person name="Hiltunen Thoren M."/>
            <person name="Johannesson H."/>
        </authorList>
    </citation>
    <scope>NUCLEOTIDE SEQUENCE</scope>
    <source>
        <strain evidence="1">CBS 955.72</strain>
    </source>
</reference>
<evidence type="ECO:0000313" key="1">
    <source>
        <dbReference type="EMBL" id="KAK3349524.1"/>
    </source>
</evidence>
<proteinExistence type="predicted"/>
<keyword evidence="2" id="KW-1185">Reference proteome</keyword>
<evidence type="ECO:0000313" key="2">
    <source>
        <dbReference type="Proteomes" id="UP001275084"/>
    </source>
</evidence>
<name>A0AAJ0MCE1_9PEZI</name>
<protein>
    <submittedName>
        <fullName evidence="1">Uncharacterized protein</fullName>
    </submittedName>
</protein>
<organism evidence="1 2">
    <name type="scientific">Lasiosphaeria hispida</name>
    <dbReference type="NCBI Taxonomy" id="260671"/>
    <lineage>
        <taxon>Eukaryota</taxon>
        <taxon>Fungi</taxon>
        <taxon>Dikarya</taxon>
        <taxon>Ascomycota</taxon>
        <taxon>Pezizomycotina</taxon>
        <taxon>Sordariomycetes</taxon>
        <taxon>Sordariomycetidae</taxon>
        <taxon>Sordariales</taxon>
        <taxon>Lasiosphaeriaceae</taxon>
        <taxon>Lasiosphaeria</taxon>
    </lineage>
</organism>
<dbReference type="Proteomes" id="UP001275084">
    <property type="component" value="Unassembled WGS sequence"/>
</dbReference>
<gene>
    <name evidence="1" type="ORF">B0T25DRAFT_582447</name>
</gene>
<comment type="caution">
    <text evidence="1">The sequence shown here is derived from an EMBL/GenBank/DDBJ whole genome shotgun (WGS) entry which is preliminary data.</text>
</comment>
<dbReference type="AlphaFoldDB" id="A0AAJ0MCE1"/>
<accession>A0AAJ0MCE1</accession>
<dbReference type="EMBL" id="JAUIQD010000005">
    <property type="protein sequence ID" value="KAK3349524.1"/>
    <property type="molecule type" value="Genomic_DNA"/>
</dbReference>
<sequence>MPTTVLGGKKNAKKIVDEASASLPGIDPLSIEAPHTDMCKFESEFRSGFISISGKLSDWIKGLETTKGDEDSNIT</sequence>
<reference evidence="1" key="2">
    <citation type="submission" date="2023-06" db="EMBL/GenBank/DDBJ databases">
        <authorList>
            <consortium name="Lawrence Berkeley National Laboratory"/>
            <person name="Haridas S."/>
            <person name="Hensen N."/>
            <person name="Bonometti L."/>
            <person name="Westerberg I."/>
            <person name="Brannstrom I.O."/>
            <person name="Guillou S."/>
            <person name="Cros-Aarteil S."/>
            <person name="Calhoun S."/>
            <person name="Kuo A."/>
            <person name="Mondo S."/>
            <person name="Pangilinan J."/>
            <person name="Riley R."/>
            <person name="Labutti K."/>
            <person name="Andreopoulos B."/>
            <person name="Lipzen A."/>
            <person name="Chen C."/>
            <person name="Yanf M."/>
            <person name="Daum C."/>
            <person name="Ng V."/>
            <person name="Clum A."/>
            <person name="Steindorff A."/>
            <person name="Ohm R."/>
            <person name="Martin F."/>
            <person name="Silar P."/>
            <person name="Natvig D."/>
            <person name="Lalanne C."/>
            <person name="Gautier V."/>
            <person name="Ament-Velasquez S.L."/>
            <person name="Kruys A."/>
            <person name="Hutchinson M.I."/>
            <person name="Powell A.J."/>
            <person name="Barry K."/>
            <person name="Miller A.N."/>
            <person name="Grigoriev I.V."/>
            <person name="Debuchy R."/>
            <person name="Gladieux P."/>
            <person name="Thoren M.H."/>
            <person name="Johannesson H."/>
        </authorList>
    </citation>
    <scope>NUCLEOTIDE SEQUENCE</scope>
    <source>
        <strain evidence="1">CBS 955.72</strain>
    </source>
</reference>